<keyword evidence="2" id="KW-1133">Transmembrane helix</keyword>
<dbReference type="AlphaFoldDB" id="A0AAE0BZN3"/>
<evidence type="ECO:0000313" key="3">
    <source>
        <dbReference type="EMBL" id="KAK3244662.1"/>
    </source>
</evidence>
<accession>A0AAE0BZN3</accession>
<evidence type="ECO:0000256" key="2">
    <source>
        <dbReference type="SAM" id="Phobius"/>
    </source>
</evidence>
<keyword evidence="2" id="KW-0812">Transmembrane</keyword>
<protein>
    <submittedName>
        <fullName evidence="3">Uncharacterized protein</fullName>
    </submittedName>
</protein>
<organism evidence="3 4">
    <name type="scientific">Cymbomonas tetramitiformis</name>
    <dbReference type="NCBI Taxonomy" id="36881"/>
    <lineage>
        <taxon>Eukaryota</taxon>
        <taxon>Viridiplantae</taxon>
        <taxon>Chlorophyta</taxon>
        <taxon>Pyramimonadophyceae</taxon>
        <taxon>Pyramimonadales</taxon>
        <taxon>Pyramimonadaceae</taxon>
        <taxon>Cymbomonas</taxon>
    </lineage>
</organism>
<feature type="region of interest" description="Disordered" evidence="1">
    <location>
        <begin position="145"/>
        <end position="168"/>
    </location>
</feature>
<reference evidence="3 4" key="1">
    <citation type="journal article" date="2015" name="Genome Biol. Evol.">
        <title>Comparative Genomics of a Bacterivorous Green Alga Reveals Evolutionary Causalities and Consequences of Phago-Mixotrophic Mode of Nutrition.</title>
        <authorList>
            <person name="Burns J.A."/>
            <person name="Paasch A."/>
            <person name="Narechania A."/>
            <person name="Kim E."/>
        </authorList>
    </citation>
    <scope>NUCLEOTIDE SEQUENCE [LARGE SCALE GENOMIC DNA]</scope>
    <source>
        <strain evidence="3 4">PLY_AMNH</strain>
    </source>
</reference>
<comment type="caution">
    <text evidence="3">The sequence shown here is derived from an EMBL/GenBank/DDBJ whole genome shotgun (WGS) entry which is preliminary data.</text>
</comment>
<keyword evidence="4" id="KW-1185">Reference proteome</keyword>
<sequence length="222" mass="23564">MIYLRKHVKETSQHVKALSPTASTAPKTWSTTSTPSSSAGHQRRRQRALSRCLLAGGKTEIISDFSARSFDVSEDIEDGMVEYLQDCQPVDASMGGFTVGGTAHDFAFNTFAHDAAAHLRITGGGWISIETEGPQLALNRVHVETDADDDGNGSDTVSAPDDDGVPPAECPYAPARGCGKPPLGLGRSTVITLLICALFCVCATTAPLTGFRLDVRRSPKMG</sequence>
<feature type="compositionally biased region" description="Low complexity" evidence="1">
    <location>
        <begin position="19"/>
        <end position="39"/>
    </location>
</feature>
<evidence type="ECO:0000313" key="4">
    <source>
        <dbReference type="Proteomes" id="UP001190700"/>
    </source>
</evidence>
<name>A0AAE0BZN3_9CHLO</name>
<feature type="region of interest" description="Disordered" evidence="1">
    <location>
        <begin position="14"/>
        <end position="45"/>
    </location>
</feature>
<feature type="transmembrane region" description="Helical" evidence="2">
    <location>
        <begin position="190"/>
        <end position="211"/>
    </location>
</feature>
<keyword evidence="2" id="KW-0472">Membrane</keyword>
<proteinExistence type="predicted"/>
<gene>
    <name evidence="3" type="ORF">CYMTET_45735</name>
</gene>
<evidence type="ECO:0000256" key="1">
    <source>
        <dbReference type="SAM" id="MobiDB-lite"/>
    </source>
</evidence>
<dbReference type="Proteomes" id="UP001190700">
    <property type="component" value="Unassembled WGS sequence"/>
</dbReference>
<dbReference type="EMBL" id="LGRX02031585">
    <property type="protein sequence ID" value="KAK3244662.1"/>
    <property type="molecule type" value="Genomic_DNA"/>
</dbReference>